<dbReference type="STRING" id="1764295.A0A5B8MKF8"/>
<proteinExistence type="predicted"/>
<dbReference type="InterPro" id="IPR004344">
    <property type="entry name" value="TTL/TTLL_fam"/>
</dbReference>
<dbReference type="EMBL" id="CP031036">
    <property type="protein sequence ID" value="QDZ20185.1"/>
    <property type="molecule type" value="Genomic_DNA"/>
</dbReference>
<gene>
    <name evidence="1" type="ORF">A3770_03p27030</name>
</gene>
<dbReference type="PROSITE" id="PS51221">
    <property type="entry name" value="TTL"/>
    <property type="match status" value="1"/>
</dbReference>
<dbReference type="SUPFAM" id="SSF56059">
    <property type="entry name" value="Glutathione synthetase ATP-binding domain-like"/>
    <property type="match status" value="1"/>
</dbReference>
<dbReference type="InterPro" id="IPR027746">
    <property type="entry name" value="TTL"/>
</dbReference>
<sequence length="417" mass="46664">MMWWDERGVRGVEGRRGRVAVVDLDCEYTRRAVVEAFEGLEEGGWVVRVTEPREGEEGEEGEEEVTPVRGAHVYWGEYERIDWDSVGAGDVVANCYCIRKGLIRKAQLALGVSKWRSKRPGSLLARCVPETHVFELYDIEYFDEVLIADVPELRDIKPEDVWILKPNITNQALGVTVFNDLDTLRSVLSSDEAWNLREWVVQRYVDRPLLVGGKKFHVRVYVLAVGAAPMTVYVHDDMLALFAAETYRHAGGSGSVRELSDLGAHLTNTCRVASDGSMTEGEESGFVKLFDEIRDEIRVEGAKEGIRKVVGECFEAVSSDLSFMPLPNCFELFGFDFMLDEDWGLWLLEANAEPDFKQTGGRLNRIIGDAIKGVYDKAVAPLTGAARGTGNYDGTKWRKVYEKMVVSGSEAVGFQVV</sequence>
<evidence type="ECO:0000313" key="1">
    <source>
        <dbReference type="EMBL" id="QDZ20185.1"/>
    </source>
</evidence>
<dbReference type="GO" id="GO:0016874">
    <property type="term" value="F:ligase activity"/>
    <property type="evidence" value="ECO:0007669"/>
    <property type="project" value="UniProtKB-KW"/>
</dbReference>
<dbReference type="Pfam" id="PF03133">
    <property type="entry name" value="TTL"/>
    <property type="match status" value="1"/>
</dbReference>
<dbReference type="AlphaFoldDB" id="A0A5B8MKF8"/>
<name>A0A5B8MKF8_9CHLO</name>
<keyword evidence="1" id="KW-0436">Ligase</keyword>
<dbReference type="OrthoDB" id="202825at2759"/>
<evidence type="ECO:0000313" key="2">
    <source>
        <dbReference type="Proteomes" id="UP000316726"/>
    </source>
</evidence>
<dbReference type="PANTHER" id="PTHR47551">
    <property type="entry name" value="TUBULIN--TYROSINE LIGASE PBY1-RELATED"/>
    <property type="match status" value="1"/>
</dbReference>
<dbReference type="PANTHER" id="PTHR47551:SF1">
    <property type="entry name" value="TUBULIN--TYROSINE LIGASE PBY1-RELATED"/>
    <property type="match status" value="1"/>
</dbReference>
<keyword evidence="2" id="KW-1185">Reference proteome</keyword>
<organism evidence="1 2">
    <name type="scientific">Chloropicon primus</name>
    <dbReference type="NCBI Taxonomy" id="1764295"/>
    <lineage>
        <taxon>Eukaryota</taxon>
        <taxon>Viridiplantae</taxon>
        <taxon>Chlorophyta</taxon>
        <taxon>Chloropicophyceae</taxon>
        <taxon>Chloropicales</taxon>
        <taxon>Chloropicaceae</taxon>
        <taxon>Chloropicon</taxon>
    </lineage>
</organism>
<accession>A0A5B8MKF8</accession>
<reference evidence="1 2" key="1">
    <citation type="submission" date="2018-07" db="EMBL/GenBank/DDBJ databases">
        <title>The complete nuclear genome of the prasinophyte Chloropicon primus (CCMP1205).</title>
        <authorList>
            <person name="Pombert J.-F."/>
            <person name="Otis C."/>
            <person name="Turmel M."/>
            <person name="Lemieux C."/>
        </authorList>
    </citation>
    <scope>NUCLEOTIDE SEQUENCE [LARGE SCALE GENOMIC DNA]</scope>
    <source>
        <strain evidence="1 2">CCMP1205</strain>
    </source>
</reference>
<dbReference type="GO" id="GO:0000932">
    <property type="term" value="C:P-body"/>
    <property type="evidence" value="ECO:0007669"/>
    <property type="project" value="TreeGrafter"/>
</dbReference>
<dbReference type="Proteomes" id="UP000316726">
    <property type="component" value="Chromosome 3"/>
</dbReference>
<dbReference type="Gene3D" id="3.30.470.20">
    <property type="entry name" value="ATP-grasp fold, B domain"/>
    <property type="match status" value="1"/>
</dbReference>
<protein>
    <submittedName>
        <fullName evidence="1">Tubulin--tyrosine ligase</fullName>
    </submittedName>
</protein>